<evidence type="ECO:0000259" key="6">
    <source>
        <dbReference type="PROSITE" id="PS51473"/>
    </source>
</evidence>
<evidence type="ECO:0000256" key="2">
    <source>
        <dbReference type="ARBA" id="ARBA00022737"/>
    </source>
</evidence>
<organism evidence="7 8">
    <name type="scientific">Handroanthus impetiginosus</name>
    <dbReference type="NCBI Taxonomy" id="429701"/>
    <lineage>
        <taxon>Eukaryota</taxon>
        <taxon>Viridiplantae</taxon>
        <taxon>Streptophyta</taxon>
        <taxon>Embryophyta</taxon>
        <taxon>Tracheophyta</taxon>
        <taxon>Spermatophyta</taxon>
        <taxon>Magnoliopsida</taxon>
        <taxon>eudicotyledons</taxon>
        <taxon>Gunneridae</taxon>
        <taxon>Pentapetalae</taxon>
        <taxon>asterids</taxon>
        <taxon>lamiids</taxon>
        <taxon>Lamiales</taxon>
        <taxon>Bignoniaceae</taxon>
        <taxon>Crescentiina</taxon>
        <taxon>Tabebuia alliance</taxon>
        <taxon>Handroanthus</taxon>
    </lineage>
</organism>
<keyword evidence="2" id="KW-0677">Repeat</keyword>
<dbReference type="InterPro" id="IPR017441">
    <property type="entry name" value="Protein_kinase_ATP_BS"/>
</dbReference>
<dbReference type="Gene3D" id="3.30.200.20">
    <property type="entry name" value="Phosphorylase Kinase, domain 1"/>
    <property type="match status" value="1"/>
</dbReference>
<dbReference type="Pfam" id="PF01657">
    <property type="entry name" value="Stress-antifung"/>
    <property type="match status" value="2"/>
</dbReference>
<dbReference type="FunFam" id="3.30.430.20:FF:000003">
    <property type="entry name" value="Cysteine-rich RLK (RECEPTOR-like protein kinase) 10"/>
    <property type="match status" value="1"/>
</dbReference>
<evidence type="ECO:0000256" key="3">
    <source>
        <dbReference type="PROSITE-ProRule" id="PRU10141"/>
    </source>
</evidence>
<evidence type="ECO:0000256" key="4">
    <source>
        <dbReference type="SAM" id="Phobius"/>
    </source>
</evidence>
<dbReference type="Gene3D" id="3.30.430.20">
    <property type="entry name" value="Gnk2 domain, C-X8-C-X2-C motif"/>
    <property type="match status" value="2"/>
</dbReference>
<reference evidence="8" key="1">
    <citation type="journal article" date="2018" name="Gigascience">
        <title>Genome assembly of the Pink Ipe (Handroanthus impetiginosus, Bignoniaceae), a highly valued, ecologically keystone Neotropical timber forest tree.</title>
        <authorList>
            <person name="Silva-Junior O.B."/>
            <person name="Grattapaglia D."/>
            <person name="Novaes E."/>
            <person name="Collevatti R.G."/>
        </authorList>
    </citation>
    <scope>NUCLEOTIDE SEQUENCE [LARGE SCALE GENOMIC DNA]</scope>
    <source>
        <strain evidence="8">cv. UFG-1</strain>
    </source>
</reference>
<comment type="caution">
    <text evidence="7">The sequence shown here is derived from an EMBL/GenBank/DDBJ whole genome shotgun (WGS) entry which is preliminary data.</text>
</comment>
<keyword evidence="4" id="KW-1133">Transmembrane helix</keyword>
<keyword evidence="3" id="KW-0067">ATP-binding</keyword>
<dbReference type="PANTHER" id="PTHR32099:SF51">
    <property type="entry name" value="CYSTEINE-RICH RECEPTOR-LIKE PROTEIN KINASE 25 ISOFORM X1"/>
    <property type="match status" value="1"/>
</dbReference>
<feature type="signal peptide" evidence="5">
    <location>
        <begin position="1"/>
        <end position="22"/>
    </location>
</feature>
<dbReference type="AlphaFoldDB" id="A0A2G9HG66"/>
<feature type="binding site" evidence="3">
    <location>
        <position position="350"/>
    </location>
    <ligand>
        <name>ATP</name>
        <dbReference type="ChEBI" id="CHEBI:30616"/>
    </ligand>
</feature>
<evidence type="ECO:0000313" key="7">
    <source>
        <dbReference type="EMBL" id="PIN16423.1"/>
    </source>
</evidence>
<protein>
    <recommendedName>
        <fullName evidence="6">Gnk2-homologous domain-containing protein</fullName>
    </recommendedName>
</protein>
<dbReference type="GO" id="GO:0005524">
    <property type="term" value="F:ATP binding"/>
    <property type="evidence" value="ECO:0007669"/>
    <property type="project" value="UniProtKB-UniRule"/>
</dbReference>
<dbReference type="InterPro" id="IPR011009">
    <property type="entry name" value="Kinase-like_dom_sf"/>
</dbReference>
<keyword evidence="4" id="KW-0472">Membrane</keyword>
<dbReference type="InterPro" id="IPR002902">
    <property type="entry name" value="GNK2"/>
</dbReference>
<keyword evidence="3" id="KW-0547">Nucleotide-binding</keyword>
<dbReference type="PROSITE" id="PS51473">
    <property type="entry name" value="GNK2"/>
    <property type="match status" value="2"/>
</dbReference>
<evidence type="ECO:0000313" key="8">
    <source>
        <dbReference type="Proteomes" id="UP000231279"/>
    </source>
</evidence>
<dbReference type="PROSITE" id="PS00107">
    <property type="entry name" value="PROTEIN_KINASE_ATP"/>
    <property type="match status" value="1"/>
</dbReference>
<accession>A0A2G9HG66</accession>
<sequence length="412" mass="45345">MEANAMVPKWLMLLLNIILCFALSTSQSNCLNSETYANNSTYQGNLNTLMSSLSPNMGPSGFYNASIGQGPDHINALVLCRGDISLTACRECINATAPALVDRCQNNKGAIFWSETCLIRYSNQPIFGRLQTEPVSPNPRPLRVMNAQDQSRELKALLESLKGVAANGGSFKKVAAGNRSTPDYQNIYALEQCTPDISAEDCTKCINEAIKDVPTCCGGFMGATILRPSCTLRFENYRFYSTSMVEVTQEPLREGKDLNRTAIIVGVSVGVCGVVAVFVGILYRRRIKRRPRKNIETAEEEISTVESLQHDFGKIRAATNDFSDNNKLGQGGFGAVYKGKFLNGHEVAVKRLSKDSLQGNVEFKNETLSSVPSWIGINATRSSMVSPRDFSTCMKILDLRSFIVISKLVMYF</sequence>
<evidence type="ECO:0000256" key="1">
    <source>
        <dbReference type="ARBA" id="ARBA00022729"/>
    </source>
</evidence>
<dbReference type="SUPFAM" id="SSF56112">
    <property type="entry name" value="Protein kinase-like (PK-like)"/>
    <property type="match status" value="1"/>
</dbReference>
<dbReference type="EMBL" id="NKXS01001871">
    <property type="protein sequence ID" value="PIN16423.1"/>
    <property type="molecule type" value="Genomic_DNA"/>
</dbReference>
<feature type="chain" id="PRO_5013560525" description="Gnk2-homologous domain-containing protein" evidence="5">
    <location>
        <begin position="23"/>
        <end position="412"/>
    </location>
</feature>
<feature type="domain" description="Gnk2-homologous" evidence="6">
    <location>
        <begin position="132"/>
        <end position="239"/>
    </location>
</feature>
<feature type="transmembrane region" description="Helical" evidence="4">
    <location>
        <begin position="262"/>
        <end position="283"/>
    </location>
</feature>
<name>A0A2G9HG66_9LAMI</name>
<dbReference type="InterPro" id="IPR038408">
    <property type="entry name" value="GNK2_sf"/>
</dbReference>
<proteinExistence type="predicted"/>
<evidence type="ECO:0000256" key="5">
    <source>
        <dbReference type="SAM" id="SignalP"/>
    </source>
</evidence>
<dbReference type="STRING" id="429701.A0A2G9HG66"/>
<keyword evidence="4" id="KW-0812">Transmembrane</keyword>
<dbReference type="CDD" id="cd23509">
    <property type="entry name" value="Gnk2-like"/>
    <property type="match status" value="2"/>
</dbReference>
<keyword evidence="8" id="KW-1185">Reference proteome</keyword>
<gene>
    <name evidence="7" type="ORF">CDL12_10926</name>
</gene>
<dbReference type="OrthoDB" id="4062651at2759"/>
<dbReference type="PANTHER" id="PTHR32099">
    <property type="entry name" value="CYSTEINE-RICH REPEAT SECRETORY PROTEIN"/>
    <property type="match status" value="1"/>
</dbReference>
<keyword evidence="1 5" id="KW-0732">Signal</keyword>
<dbReference type="Proteomes" id="UP000231279">
    <property type="component" value="Unassembled WGS sequence"/>
</dbReference>
<feature type="domain" description="Gnk2-homologous" evidence="6">
    <location>
        <begin position="24"/>
        <end position="126"/>
    </location>
</feature>